<dbReference type="Pfam" id="PF04434">
    <property type="entry name" value="SWIM"/>
    <property type="match status" value="1"/>
</dbReference>
<dbReference type="Pfam" id="PF03108">
    <property type="entry name" value="DBD_Tnp_Mut"/>
    <property type="match status" value="1"/>
</dbReference>
<evidence type="ECO:0000256" key="4">
    <source>
        <dbReference type="PROSITE-ProRule" id="PRU00325"/>
    </source>
</evidence>
<name>A0AAV2GW96_9ROSI</name>
<sequence length="939" mass="105493">MPRAKLILICQCGGEFTKHDDGTMSYSGGDAHAVEINRDTVFDDLKLRVAETCNLELQSVSMKYFIPGMTRTLITLSNDKDFNTMYDFYGESITADIYVTGTLGFVQSTTTPSPKKLPAPASLGLMVKSPPATTGRRKRAASKPKSKAKSRSKSAAADSPSASSYTTSPSSDSDDASSSSDHPSPDTESAGMETPQSPSSKVVDVPISFDLAATPADTVKKRRRTASWKIGANGRMTIGSSANEGDTSMTASCIKTIRNLDPSVGGSGTELMVIDEHTRDGSLDQLVATWRDGVTGVGQEFESVVKFRDVLQKYAIAHRFGYKLKKNDSNRVSAVCAARACYWKIHASWVPNDGVLRIKKMDEPHTCGEDSWKSVHASKNWLVNVIKERLRESPHHKPKEISNGIFRDFGIEPNYAQVRRAIEHARVEMLGSYTEAYKKLPWYCERLQEANPGSSTNLVVDKESNKFQRLFISYRALVEGFQNGCRPVLYLDSTPLRSKHHEILLTASALDGDDGIFPVSYAIVDIENKDSWHWFLDQLRSAISSSEPITFVSDKEKELRESVLEVFTGSYHRYSLYHLLEEFKRNLKGPFHGDGRPSLPVNMLAAACTRRLETFNMLLERIKDVSVKAHEWLVQIDPEHWASSHFKGEQYTPEKPDTFNTAEFYSKWIDEVWEMPITMKLEAIRGKIMELMQSRKTESDGWTTTMRITPSKEKKLQEEGTRARSYKVLFSNGILFEVHDRLINVVDTHSRKCTCMEWVVNEFPCCHAIAVSIRTGHVAYDYCSQYFSVERYRAAYSGSINPVTDPYSPPEEEDDEETTESTVVVLPPTTPRPPPLPKERYYKRRGELKRIILCTRCKGEGHNKATCKEPPEEEEVKVLDAAEQPEELHQLEGPDQGEEPTEKGEQKKTLCTSCKGEGHNKATCKEHLLLIEDANEVES</sequence>
<feature type="region of interest" description="Disordered" evidence="5">
    <location>
        <begin position="879"/>
        <end position="908"/>
    </location>
</feature>
<dbReference type="SMART" id="SM00575">
    <property type="entry name" value="ZnF_PMZ"/>
    <property type="match status" value="1"/>
</dbReference>
<evidence type="ECO:0000313" key="7">
    <source>
        <dbReference type="EMBL" id="CAL1414797.1"/>
    </source>
</evidence>
<dbReference type="AlphaFoldDB" id="A0AAV2GW96"/>
<feature type="region of interest" description="Disordered" evidence="5">
    <location>
        <begin position="108"/>
        <end position="204"/>
    </location>
</feature>
<dbReference type="Gene3D" id="4.10.60.10">
    <property type="entry name" value="Zinc finger, CCHC-type"/>
    <property type="match status" value="1"/>
</dbReference>
<keyword evidence="1" id="KW-0479">Metal-binding</keyword>
<dbReference type="InterPro" id="IPR006564">
    <property type="entry name" value="Znf_PMZ"/>
</dbReference>
<dbReference type="Pfam" id="PF10551">
    <property type="entry name" value="MULE"/>
    <property type="match status" value="1"/>
</dbReference>
<feature type="domain" description="SWIM-type" evidence="6">
    <location>
        <begin position="736"/>
        <end position="776"/>
    </location>
</feature>
<feature type="region of interest" description="Disordered" evidence="5">
    <location>
        <begin position="799"/>
        <end position="839"/>
    </location>
</feature>
<dbReference type="GO" id="GO:0003676">
    <property type="term" value="F:nucleic acid binding"/>
    <property type="evidence" value="ECO:0007669"/>
    <property type="project" value="InterPro"/>
</dbReference>
<evidence type="ECO:0000313" key="8">
    <source>
        <dbReference type="Proteomes" id="UP001497516"/>
    </source>
</evidence>
<dbReference type="InterPro" id="IPR001878">
    <property type="entry name" value="Znf_CCHC"/>
</dbReference>
<keyword evidence="8" id="KW-1185">Reference proteome</keyword>
<keyword evidence="3" id="KW-0862">Zinc</keyword>
<dbReference type="PROSITE" id="PS50966">
    <property type="entry name" value="ZF_SWIM"/>
    <property type="match status" value="1"/>
</dbReference>
<dbReference type="EMBL" id="OZ034822">
    <property type="protein sequence ID" value="CAL1414797.1"/>
    <property type="molecule type" value="Genomic_DNA"/>
</dbReference>
<accession>A0AAV2GW96</accession>
<protein>
    <recommendedName>
        <fullName evidence="6">SWIM-type domain-containing protein</fullName>
    </recommendedName>
</protein>
<dbReference type="InterPro" id="IPR018289">
    <property type="entry name" value="MULE_transposase_dom"/>
</dbReference>
<dbReference type="PANTHER" id="PTHR31973:SF149">
    <property type="entry name" value="SWIM-TYPE DOMAIN-CONTAINING PROTEIN"/>
    <property type="match status" value="1"/>
</dbReference>
<proteinExistence type="predicted"/>
<evidence type="ECO:0000256" key="2">
    <source>
        <dbReference type="ARBA" id="ARBA00022771"/>
    </source>
</evidence>
<dbReference type="SMART" id="SM00666">
    <property type="entry name" value="PB1"/>
    <property type="match status" value="1"/>
</dbReference>
<gene>
    <name evidence="7" type="ORF">LTRI10_LOCUS53934</name>
</gene>
<dbReference type="GO" id="GO:0008270">
    <property type="term" value="F:zinc ion binding"/>
    <property type="evidence" value="ECO:0007669"/>
    <property type="project" value="UniProtKB-KW"/>
</dbReference>
<dbReference type="SMART" id="SM00343">
    <property type="entry name" value="ZnF_C2HC"/>
    <property type="match status" value="2"/>
</dbReference>
<dbReference type="PANTHER" id="PTHR31973">
    <property type="entry name" value="POLYPROTEIN, PUTATIVE-RELATED"/>
    <property type="match status" value="1"/>
</dbReference>
<dbReference type="SUPFAM" id="SSF54277">
    <property type="entry name" value="CAD &amp; PB1 domains"/>
    <property type="match status" value="1"/>
</dbReference>
<feature type="compositionally biased region" description="Low complexity" evidence="5">
    <location>
        <begin position="153"/>
        <end position="182"/>
    </location>
</feature>
<evidence type="ECO:0000259" key="6">
    <source>
        <dbReference type="PROSITE" id="PS50966"/>
    </source>
</evidence>
<dbReference type="InterPro" id="IPR007527">
    <property type="entry name" value="Znf_SWIM"/>
</dbReference>
<reference evidence="7 8" key="1">
    <citation type="submission" date="2024-04" db="EMBL/GenBank/DDBJ databases">
        <authorList>
            <person name="Fracassetti M."/>
        </authorList>
    </citation>
    <scope>NUCLEOTIDE SEQUENCE [LARGE SCALE GENOMIC DNA]</scope>
</reference>
<evidence type="ECO:0000256" key="3">
    <source>
        <dbReference type="ARBA" id="ARBA00022833"/>
    </source>
</evidence>
<dbReference type="InterPro" id="IPR004332">
    <property type="entry name" value="Transposase_MuDR"/>
</dbReference>
<evidence type="ECO:0000256" key="5">
    <source>
        <dbReference type="SAM" id="MobiDB-lite"/>
    </source>
</evidence>
<keyword evidence="2 4" id="KW-0863">Zinc-finger</keyword>
<dbReference type="InterPro" id="IPR000270">
    <property type="entry name" value="PB1_dom"/>
</dbReference>
<evidence type="ECO:0000256" key="1">
    <source>
        <dbReference type="ARBA" id="ARBA00022723"/>
    </source>
</evidence>
<feature type="compositionally biased region" description="Acidic residues" evidence="5">
    <location>
        <begin position="810"/>
        <end position="819"/>
    </location>
</feature>
<organism evidence="7 8">
    <name type="scientific">Linum trigynum</name>
    <dbReference type="NCBI Taxonomy" id="586398"/>
    <lineage>
        <taxon>Eukaryota</taxon>
        <taxon>Viridiplantae</taxon>
        <taxon>Streptophyta</taxon>
        <taxon>Embryophyta</taxon>
        <taxon>Tracheophyta</taxon>
        <taxon>Spermatophyta</taxon>
        <taxon>Magnoliopsida</taxon>
        <taxon>eudicotyledons</taxon>
        <taxon>Gunneridae</taxon>
        <taxon>Pentapetalae</taxon>
        <taxon>rosids</taxon>
        <taxon>fabids</taxon>
        <taxon>Malpighiales</taxon>
        <taxon>Linaceae</taxon>
        <taxon>Linum</taxon>
    </lineage>
</organism>
<feature type="compositionally biased region" description="Basic and acidic residues" evidence="5">
    <location>
        <begin position="879"/>
        <end position="892"/>
    </location>
</feature>
<feature type="compositionally biased region" description="Basic residues" evidence="5">
    <location>
        <begin position="135"/>
        <end position="152"/>
    </location>
</feature>
<dbReference type="Proteomes" id="UP001497516">
    <property type="component" value="Chromosome 9"/>
</dbReference>